<dbReference type="STRING" id="29172.A0A0D8XMS9"/>
<name>A0A0D8XMS9_DICVI</name>
<accession>A0A0D8XMS9</accession>
<dbReference type="SUPFAM" id="SSF48350">
    <property type="entry name" value="GTPase activation domain, GAP"/>
    <property type="match status" value="1"/>
</dbReference>
<gene>
    <name evidence="1" type="ORF">DICVIV_08907</name>
</gene>
<dbReference type="Proteomes" id="UP000053766">
    <property type="component" value="Unassembled WGS sequence"/>
</dbReference>
<dbReference type="AlphaFoldDB" id="A0A0D8XMS9"/>
<evidence type="ECO:0000313" key="1">
    <source>
        <dbReference type="EMBL" id="KJH45057.1"/>
    </source>
</evidence>
<reference evidence="2" key="2">
    <citation type="journal article" date="2016" name="Sci. Rep.">
        <title>Dictyocaulus viviparus genome, variome and transcriptome elucidate lungworm biology and support future intervention.</title>
        <authorList>
            <person name="McNulty S.N."/>
            <person name="Strube C."/>
            <person name="Rosa B.A."/>
            <person name="Martin J.C."/>
            <person name="Tyagi R."/>
            <person name="Choi Y.J."/>
            <person name="Wang Q."/>
            <person name="Hallsworth Pepin K."/>
            <person name="Zhang X."/>
            <person name="Ozersky P."/>
            <person name="Wilson R.K."/>
            <person name="Sternberg P.W."/>
            <person name="Gasser R.B."/>
            <person name="Mitreva M."/>
        </authorList>
    </citation>
    <scope>NUCLEOTIDE SEQUENCE [LARGE SCALE GENOMIC DNA]</scope>
    <source>
        <strain evidence="2">HannoverDv2000</strain>
    </source>
</reference>
<proteinExistence type="predicted"/>
<sequence>MEMIEPVRASLNSSALTNLSSDETQMQRFLSLSKCEVLSDNSELRTPGMLKIAVVRIVIRQGVAIFPLFCDYWCFEKAEIQYCVHPITRDVRLTRAVLSFPSFRLEDREATVDHKEMSTPKWLPNVTSVETTEDYVNHNFACHTVASVPSLRKSREEKPWKPCWVTLCDHPTDGCELFIADTEVSTKPRLVLHLAYCMMYLLDDSVFSREGCIFFSQTDMELPGVYICFRPANVFIKWVELLRTRVLGLRSNAEPVMIGLKLDANQQQQPFFAILQLHIDKYRSDALKQDSFYSASGMICGIKVCSTPMIAPSVGKGGLLSVIFDCSFLLPLLPPNNGTLQFSLLSHPGGGRKARPFGVSALLSLPDSLPYSDSPELDFTFRATWCRIRVLSQEHYAPFGETTSLFEWASEALSLQQRSFFSWSIVSLLLPNRYELLQLISRLLRRVLAASSAENVMRQDSFTTTLLTQALRIAGRSQLEDAFDAIGVANVKLLQPAEVDQVIDALVRLVSPCSLTHDLLAIVARLANERFPDEPHLVRRVLSTVYILRFANPLLMSYMSGNPVNQQLAKAVQSAANFAAAASSRIEDGTVGSQCLRSLFERIRVNDAKSSVEPSNSNNTESRCCDWMAMICHLLSLALASRERNPKIDPSFLQLIQAHKSSSFP</sequence>
<dbReference type="SUPFAM" id="SSF50729">
    <property type="entry name" value="PH domain-like"/>
    <property type="match status" value="1"/>
</dbReference>
<protein>
    <submittedName>
        <fullName evidence="1">GTPase-activator protein</fullName>
    </submittedName>
</protein>
<organism evidence="1 2">
    <name type="scientific">Dictyocaulus viviparus</name>
    <name type="common">Bovine lungworm</name>
    <dbReference type="NCBI Taxonomy" id="29172"/>
    <lineage>
        <taxon>Eukaryota</taxon>
        <taxon>Metazoa</taxon>
        <taxon>Ecdysozoa</taxon>
        <taxon>Nematoda</taxon>
        <taxon>Chromadorea</taxon>
        <taxon>Rhabditida</taxon>
        <taxon>Rhabditina</taxon>
        <taxon>Rhabditomorpha</taxon>
        <taxon>Strongyloidea</taxon>
        <taxon>Metastrongylidae</taxon>
        <taxon>Dictyocaulus</taxon>
    </lineage>
</organism>
<reference evidence="1 2" key="1">
    <citation type="submission" date="2013-11" db="EMBL/GenBank/DDBJ databases">
        <title>Draft genome of the bovine lungworm Dictyocaulus viviparus.</title>
        <authorList>
            <person name="Mitreva M."/>
        </authorList>
    </citation>
    <scope>NUCLEOTIDE SEQUENCE [LARGE SCALE GENOMIC DNA]</scope>
    <source>
        <strain evidence="1 2">HannoverDv2000</strain>
    </source>
</reference>
<evidence type="ECO:0000313" key="2">
    <source>
        <dbReference type="Proteomes" id="UP000053766"/>
    </source>
</evidence>
<dbReference type="InterPro" id="IPR008936">
    <property type="entry name" value="Rho_GTPase_activation_prot"/>
</dbReference>
<dbReference type="EMBL" id="KN716430">
    <property type="protein sequence ID" value="KJH45057.1"/>
    <property type="molecule type" value="Genomic_DNA"/>
</dbReference>
<keyword evidence="2" id="KW-1185">Reference proteome</keyword>
<dbReference type="OrthoDB" id="1562946at2759"/>